<evidence type="ECO:0000313" key="9">
    <source>
        <dbReference type="EMBL" id="KAK9767339.1"/>
    </source>
</evidence>
<feature type="domain" description="NFACT protein C-terminal" evidence="8">
    <location>
        <begin position="966"/>
        <end position="1058"/>
    </location>
</feature>
<dbReference type="InterPro" id="IPR021846">
    <property type="entry name" value="NFACT-C"/>
</dbReference>
<gene>
    <name evidence="9" type="ORF">K7432_002958</name>
</gene>
<feature type="compositionally biased region" description="Basic and acidic residues" evidence="6">
    <location>
        <begin position="786"/>
        <end position="800"/>
    </location>
</feature>
<organism evidence="9 10">
    <name type="scientific">Basidiobolus ranarum</name>
    <dbReference type="NCBI Taxonomy" id="34480"/>
    <lineage>
        <taxon>Eukaryota</taxon>
        <taxon>Fungi</taxon>
        <taxon>Fungi incertae sedis</taxon>
        <taxon>Zoopagomycota</taxon>
        <taxon>Entomophthoromycotina</taxon>
        <taxon>Basidiobolomycetes</taxon>
        <taxon>Basidiobolales</taxon>
        <taxon>Basidiobolaceae</taxon>
        <taxon>Basidiobolus</taxon>
    </lineage>
</organism>
<feature type="compositionally biased region" description="Basic residues" evidence="6">
    <location>
        <begin position="847"/>
        <end position="857"/>
    </location>
</feature>
<feature type="compositionally biased region" description="Basic and acidic residues" evidence="6">
    <location>
        <begin position="818"/>
        <end position="834"/>
    </location>
</feature>
<dbReference type="PANTHER" id="PTHR15239">
    <property type="entry name" value="NUCLEAR EXPORT MEDIATOR FACTOR NEMF"/>
    <property type="match status" value="1"/>
</dbReference>
<proteinExistence type="inferred from homology"/>
<evidence type="ECO:0000259" key="8">
    <source>
        <dbReference type="Pfam" id="PF11923"/>
    </source>
</evidence>
<keyword evidence="4 5" id="KW-0175">Coiled coil</keyword>
<dbReference type="PANTHER" id="PTHR15239:SF6">
    <property type="entry name" value="RIBOSOME QUALITY CONTROL COMPLEX SUBUNIT NEMF"/>
    <property type="match status" value="1"/>
</dbReference>
<dbReference type="Gene3D" id="2.30.310.10">
    <property type="entry name" value="ibrinogen binding protein from staphylococcus aureus domain"/>
    <property type="match status" value="1"/>
</dbReference>
<evidence type="ECO:0000256" key="6">
    <source>
        <dbReference type="SAM" id="MobiDB-lite"/>
    </source>
</evidence>
<protein>
    <recommendedName>
        <fullName evidence="11">NFACT RNA-binding domain-containing protein</fullName>
    </recommendedName>
</protein>
<feature type="domain" description="NFACT RNA-binding" evidence="7">
    <location>
        <begin position="518"/>
        <end position="629"/>
    </location>
</feature>
<dbReference type="InterPro" id="IPR008532">
    <property type="entry name" value="NFACT_RNA-bd"/>
</dbReference>
<evidence type="ECO:0000256" key="2">
    <source>
        <dbReference type="ARBA" id="ARBA00008318"/>
    </source>
</evidence>
<sequence>MKQRFSALDIRATVADLKERVVGLRLQNCYDVNSKTYLFKFSKPDRKEHLLIESGIRIHTTEFARDKYSAPSTFCMKLRKHLRARRLTDVRQLGVDRIIDFEFASFSEDGVGGYHIIAEFYASGNIILTDHTYKILTLLRVVQSNENVRMVVGEIYDTKAVAREFTSMDRERLSEVVEKAGPKDTLKKLLNACFDYGPALTEHIILLAKMDPNLKVASEFGQNEDSPRLDTLLEAYQKADKMVELCGSGQQKGYIILKKHDGNGMRAPKQDDGEEESVLETYEEFHPFLFEQHSTKSYREFSSFDKAVDEFFSALESQKIDLKARQQEEAALKKLESIKNEQLSRVKGLENAQETNVKKAQLIEENLELVDQAVLVIRNYVASGMDWKELEDLVELEKKKNNPVAIKISKLKLEKNQITLSLSYPEEVEDFFDSSDDESEDVETFKPLDVDVDIFSTAFANARKYYDVKKFSASKQEKTIAASTKALKSAEQKIRQDLKDTKITATINKMRKPFWFEKFQWFISSEGYLVIAGRDMQQNELLVKRHLKKGDIYVHADLHGAASVIVKNKNTEDPIPPSTLFQAGIMSVCQSKAWDAKIVTSAWWVYGDQVSKTAPSGEYLTTGSFMIRGKKNFMPPSHLVYGFGIAFRLDDSSVGNHVVERKIEQEELKDLSKPVLENMDDKIEFTQPEEDLTKTSTADDSIETHVEHSDNGTIESNPTSLLKSDESSIGEESGNITSDVSKPESPSLDHMVETFDKYNLEEHGEDVDFVLPLEKEDKGLQTSEEIGEKKKYMSAKERRELKKKKLEGAPSTPEPSEETVKVERTTQKKSEKQKQAQPVQPAPPTTRGKKGKMKKMKEKYADQDDEERELKMAILGSAKATKKKGKGKDKNKDDKVSQPKKEESKSQKPSSASNVTSDVIVEKEGTETLDNNVIDLPQIPSNTHEAEEIRQLLKEENITVIEGEDAENLTLLDTLTGSPFPDDTLLFAVPVCAPYTSLQKFKYRVKLTPGSMKKGKACKAAINFFLHSNDTTPREKELIKSIPDMEMISQMLGKVKVSAANIEAVKSKAKKSKKKN</sequence>
<dbReference type="EMBL" id="JASJQH010000084">
    <property type="protein sequence ID" value="KAK9767339.1"/>
    <property type="molecule type" value="Genomic_DNA"/>
</dbReference>
<feature type="region of interest" description="Disordered" evidence="6">
    <location>
        <begin position="769"/>
        <end position="918"/>
    </location>
</feature>
<evidence type="ECO:0000256" key="4">
    <source>
        <dbReference type="ARBA" id="ARBA00023054"/>
    </source>
</evidence>
<evidence type="ECO:0000256" key="5">
    <source>
        <dbReference type="SAM" id="Coils"/>
    </source>
</evidence>
<evidence type="ECO:0000256" key="3">
    <source>
        <dbReference type="ARBA" id="ARBA00022490"/>
    </source>
</evidence>
<dbReference type="InterPro" id="IPR051608">
    <property type="entry name" value="RQC_Subunit_NEMF"/>
</dbReference>
<accession>A0ABR2X0Q5</accession>
<keyword evidence="10" id="KW-1185">Reference proteome</keyword>
<dbReference type="Pfam" id="PF11923">
    <property type="entry name" value="NFACT-C"/>
    <property type="match status" value="1"/>
</dbReference>
<evidence type="ECO:0008006" key="11">
    <source>
        <dbReference type="Google" id="ProtNLM"/>
    </source>
</evidence>
<dbReference type="Pfam" id="PF05670">
    <property type="entry name" value="NFACT-R_1"/>
    <property type="match status" value="1"/>
</dbReference>
<evidence type="ECO:0000256" key="1">
    <source>
        <dbReference type="ARBA" id="ARBA00004496"/>
    </source>
</evidence>
<feature type="region of interest" description="Disordered" evidence="6">
    <location>
        <begin position="683"/>
        <end position="748"/>
    </location>
</feature>
<keyword evidence="3" id="KW-0963">Cytoplasm</keyword>
<dbReference type="Pfam" id="PF05833">
    <property type="entry name" value="NFACT_N"/>
    <property type="match status" value="1"/>
</dbReference>
<name>A0ABR2X0Q5_9FUNG</name>
<dbReference type="NCBIfam" id="NF041120">
    <property type="entry name" value="RqcH_arch"/>
    <property type="match status" value="1"/>
</dbReference>
<comment type="similarity">
    <text evidence="2">Belongs to the NEMF family.</text>
</comment>
<reference evidence="9 10" key="1">
    <citation type="submission" date="2023-04" db="EMBL/GenBank/DDBJ databases">
        <title>Genome of Basidiobolus ranarum AG-B5.</title>
        <authorList>
            <person name="Stajich J.E."/>
            <person name="Carter-House D."/>
            <person name="Gryganskyi A."/>
        </authorList>
    </citation>
    <scope>NUCLEOTIDE SEQUENCE [LARGE SCALE GENOMIC DNA]</scope>
    <source>
        <strain evidence="9 10">AG-B5</strain>
    </source>
</reference>
<comment type="subcellular location">
    <subcellularLocation>
        <location evidence="1">Cytoplasm</location>
    </subcellularLocation>
</comment>
<feature type="compositionally biased region" description="Basic and acidic residues" evidence="6">
    <location>
        <begin position="888"/>
        <end position="906"/>
    </location>
</feature>
<evidence type="ECO:0000313" key="10">
    <source>
        <dbReference type="Proteomes" id="UP001479436"/>
    </source>
</evidence>
<comment type="caution">
    <text evidence="9">The sequence shown here is derived from an EMBL/GenBank/DDBJ whole genome shotgun (WGS) entry which is preliminary data.</text>
</comment>
<feature type="coiled-coil region" evidence="5">
    <location>
        <begin position="325"/>
        <end position="352"/>
    </location>
</feature>
<dbReference type="Proteomes" id="UP001479436">
    <property type="component" value="Unassembled WGS sequence"/>
</dbReference>
<evidence type="ECO:0000259" key="7">
    <source>
        <dbReference type="Pfam" id="PF05670"/>
    </source>
</evidence>
<feature type="compositionally biased region" description="Polar residues" evidence="6">
    <location>
        <begin position="711"/>
        <end position="722"/>
    </location>
</feature>